<evidence type="ECO:0000256" key="1">
    <source>
        <dbReference type="SAM" id="Phobius"/>
    </source>
</evidence>
<dbReference type="GeneID" id="98298624"/>
<protein>
    <recommendedName>
        <fullName evidence="4">DUF1700 domain-containing protein</fullName>
    </recommendedName>
</protein>
<feature type="transmembrane region" description="Helical" evidence="1">
    <location>
        <begin position="81"/>
        <end position="102"/>
    </location>
</feature>
<evidence type="ECO:0000313" key="2">
    <source>
        <dbReference type="EMBL" id="POA08353.1"/>
    </source>
</evidence>
<dbReference type="RefSeq" id="WP_103372140.1">
    <property type="nucleotide sequence ID" value="NZ_CBCRVO010000002.1"/>
</dbReference>
<dbReference type="Proteomes" id="UP000242712">
    <property type="component" value="Unassembled WGS sequence"/>
</dbReference>
<keyword evidence="1" id="KW-0812">Transmembrane</keyword>
<keyword evidence="1" id="KW-1133">Transmembrane helix</keyword>
<evidence type="ECO:0008006" key="4">
    <source>
        <dbReference type="Google" id="ProtNLM"/>
    </source>
</evidence>
<sequence length="186" mass="20592">MTKNEYLKQLDKHLKHVTKEDRQDVLAEYETHFISGQKDGKSEEEIARELGNPKQLARELNATLAVESAKSEGGSKNIGKAILAVMGLSLLNFFIVLIPAFFLLMILIGLVAIGITLLMFPVFLIVKAVNPEHGPVEHGDIYITIASIGVLMMLIVVLIVAVKWISKLFIKYLKWNIHVVKGSASA</sequence>
<accession>A0A2K4FAQ4</accession>
<feature type="transmembrane region" description="Helical" evidence="1">
    <location>
        <begin position="141"/>
        <end position="165"/>
    </location>
</feature>
<keyword evidence="3" id="KW-1185">Reference proteome</keyword>
<organism evidence="2 3">
    <name type="scientific">Staphylococcus argensis</name>
    <dbReference type="NCBI Taxonomy" id="1607738"/>
    <lineage>
        <taxon>Bacteria</taxon>
        <taxon>Bacillati</taxon>
        <taxon>Bacillota</taxon>
        <taxon>Bacilli</taxon>
        <taxon>Bacillales</taxon>
        <taxon>Staphylococcaceae</taxon>
        <taxon>Staphylococcus</taxon>
    </lineage>
</organism>
<dbReference type="Pfam" id="PF22564">
    <property type="entry name" value="HAAS"/>
    <property type="match status" value="1"/>
</dbReference>
<keyword evidence="1" id="KW-0472">Membrane</keyword>
<evidence type="ECO:0000313" key="3">
    <source>
        <dbReference type="Proteomes" id="UP000242712"/>
    </source>
</evidence>
<dbReference type="AlphaFoldDB" id="A0A2K4FAQ4"/>
<dbReference type="OrthoDB" id="9804829at2"/>
<dbReference type="EMBL" id="PPPX01000016">
    <property type="protein sequence ID" value="POA08353.1"/>
    <property type="molecule type" value="Genomic_DNA"/>
</dbReference>
<reference evidence="2 3" key="1">
    <citation type="submission" date="2017-08" db="EMBL/GenBank/DDBJ databases">
        <title>Draft genome sequences of 64 type strains of genus Staph aureus.</title>
        <authorList>
            <person name="Cole K."/>
            <person name="Golubchik T."/>
            <person name="Russell J."/>
            <person name="Foster D."/>
            <person name="Llewelyn M."/>
            <person name="Wilson D."/>
            <person name="Crook D."/>
            <person name="Paul J."/>
        </authorList>
    </citation>
    <scope>NUCLEOTIDE SEQUENCE [LARGE SCALE GENOMIC DNA]</scope>
    <source>
        <strain evidence="2 3">DSM 29875</strain>
    </source>
</reference>
<comment type="caution">
    <text evidence="2">The sequence shown here is derived from an EMBL/GenBank/DDBJ whole genome shotgun (WGS) entry which is preliminary data.</text>
</comment>
<name>A0A2K4FAQ4_9STAP</name>
<proteinExistence type="predicted"/>
<feature type="transmembrane region" description="Helical" evidence="1">
    <location>
        <begin position="108"/>
        <end position="129"/>
    </location>
</feature>
<gene>
    <name evidence="2" type="ORF">CD039_09720</name>
</gene>